<keyword evidence="2" id="KW-0614">Plasmid</keyword>
<geneLocation type="plasmid" evidence="2 3">
    <name>unnamed 2</name>
</geneLocation>
<dbReference type="Proteomes" id="UP000076066">
    <property type="component" value="Plasmid unnamed 2"/>
</dbReference>
<name>A0A143DH28_9PROT</name>
<organism evidence="2 3">
    <name type="scientific">Haematospirillum jordaniae</name>
    <dbReference type="NCBI Taxonomy" id="1549855"/>
    <lineage>
        <taxon>Bacteria</taxon>
        <taxon>Pseudomonadati</taxon>
        <taxon>Pseudomonadota</taxon>
        <taxon>Alphaproteobacteria</taxon>
        <taxon>Rhodospirillales</taxon>
        <taxon>Novispirillaceae</taxon>
        <taxon>Haematospirillum</taxon>
    </lineage>
</organism>
<protein>
    <submittedName>
        <fullName evidence="2">Uncharacterized protein</fullName>
    </submittedName>
</protein>
<dbReference type="EMBL" id="CP014527">
    <property type="protein sequence ID" value="AMW35936.1"/>
    <property type="molecule type" value="Genomic_DNA"/>
</dbReference>
<reference evidence="2 3" key="1">
    <citation type="submission" date="2016-02" db="EMBL/GenBank/DDBJ databases">
        <title>Complete Genome of H5569, the type strain of the newly described species Haematospirillium jordaniae.</title>
        <authorList>
            <person name="Nicholson A.C."/>
            <person name="Humrighouse B.W."/>
            <person name="Loparov V."/>
            <person name="McQuiston J.R."/>
        </authorList>
    </citation>
    <scope>NUCLEOTIDE SEQUENCE [LARGE SCALE GENOMIC DNA]</scope>
    <source>
        <strain evidence="2 3">H5569</strain>
        <plasmid evidence="3">Plasmid unnamed 2</plasmid>
    </source>
</reference>
<gene>
    <name evidence="2" type="ORF">AY555_11295</name>
</gene>
<evidence type="ECO:0000313" key="3">
    <source>
        <dbReference type="Proteomes" id="UP000076066"/>
    </source>
</evidence>
<sequence length="201" mass="22688">MIRALVPIESTTAQAPRCPICRGGIDTETLTEVADYIRQDKLVTFPSEDDIAISQPPCQTAEQRARFLSLVTAAYEAIHGGELEPSDQEASPAYYDYLSQIAEELINSINNSVEEHTYTLEEIDQKILEIQDLDAHLMERSGRIALLDHAGWAIAGGNFEEIYNRLSGIRTQLQESRERLTKEREQKQHKAEEQGHAHHFA</sequence>
<dbReference type="RefSeq" id="WP_066137362.1">
    <property type="nucleotide sequence ID" value="NZ_CP014527.1"/>
</dbReference>
<evidence type="ECO:0000256" key="1">
    <source>
        <dbReference type="SAM" id="MobiDB-lite"/>
    </source>
</evidence>
<evidence type="ECO:0000313" key="2">
    <source>
        <dbReference type="EMBL" id="AMW35936.1"/>
    </source>
</evidence>
<dbReference type="AlphaFoldDB" id="A0A143DH28"/>
<feature type="region of interest" description="Disordered" evidence="1">
    <location>
        <begin position="176"/>
        <end position="201"/>
    </location>
</feature>
<dbReference type="GeneID" id="53317729"/>
<keyword evidence="3" id="KW-1185">Reference proteome</keyword>
<proteinExistence type="predicted"/>
<dbReference type="KEGG" id="hjo:AY555_11295"/>
<accession>A0A143DH28</accession>